<evidence type="ECO:0000313" key="1">
    <source>
        <dbReference type="EMBL" id="JAC08819.1"/>
    </source>
</evidence>
<name>A0A023EJ27_AEDAL</name>
<dbReference type="GO" id="GO:0003743">
    <property type="term" value="F:translation initiation factor activity"/>
    <property type="evidence" value="ECO:0007669"/>
    <property type="project" value="UniProtKB-KW"/>
</dbReference>
<dbReference type="OrthoDB" id="1884855at2759"/>
<organism evidence="1">
    <name type="scientific">Aedes albopictus</name>
    <name type="common">Asian tiger mosquito</name>
    <name type="synonym">Stegomyia albopicta</name>
    <dbReference type="NCBI Taxonomy" id="7160"/>
    <lineage>
        <taxon>Eukaryota</taxon>
        <taxon>Metazoa</taxon>
        <taxon>Ecdysozoa</taxon>
        <taxon>Arthropoda</taxon>
        <taxon>Hexapoda</taxon>
        <taxon>Insecta</taxon>
        <taxon>Pterygota</taxon>
        <taxon>Neoptera</taxon>
        <taxon>Endopterygota</taxon>
        <taxon>Diptera</taxon>
        <taxon>Nematocera</taxon>
        <taxon>Culicoidea</taxon>
        <taxon>Culicidae</taxon>
        <taxon>Culicinae</taxon>
        <taxon>Aedini</taxon>
        <taxon>Aedes</taxon>
        <taxon>Stegomyia</taxon>
    </lineage>
</organism>
<dbReference type="OMA" id="KIAVRQM"/>
<sequence length="188" mass="21839">MDPEKVEYELQHFNFCSEDIIAENQLLVKSLIQQTLVSFTDEFIAKHKVPSETAMEMRSRCYPAANEMFAECGPKLEELSQLYRDTFTIPDNVLLPSDLMQRKGYTAEQVEQLQTMANGLEKQIRQDGVFLSMLEEEIKLHERLDACIEEGEQLMELAERYRQMEIVPAEECAVVQDLAEFMKNVMQM</sequence>
<dbReference type="EMBL" id="GAPW01004779">
    <property type="protein sequence ID" value="JAC08819.1"/>
    <property type="molecule type" value="mRNA"/>
</dbReference>
<dbReference type="VEuPathDB" id="VectorBase:AALFPA_061088"/>
<dbReference type="VEuPathDB" id="VectorBase:AALC636_037501"/>
<proteinExistence type="evidence at transcript level"/>
<keyword evidence="1" id="KW-0648">Protein biosynthesis</keyword>
<dbReference type="AlphaFoldDB" id="A0A023EJ27"/>
<accession>A0A023EJ27</accession>
<protein>
    <submittedName>
        <fullName evidence="1">Putative translation initiation factor 5a eif-5a</fullName>
    </submittedName>
</protein>
<keyword evidence="1" id="KW-0396">Initiation factor</keyword>
<reference evidence="1" key="1">
    <citation type="journal article" date="2014" name="PLoS Negl. Trop. Dis.">
        <title>Identification and characterization of seminal fluid proteins in the Asian tiger mosquito, Aedes albopictus.</title>
        <authorList>
            <person name="Boes K.E."/>
            <person name="Ribeiro J.M."/>
            <person name="Wong A."/>
            <person name="Harrington L.C."/>
            <person name="Wolfner M.F."/>
            <person name="Sirot L.K."/>
        </authorList>
    </citation>
    <scope>NUCLEOTIDE SEQUENCE</scope>
    <source>
        <tissue evidence="1">Reproductive organs</tissue>
    </source>
</reference>